<dbReference type="InterPro" id="IPR053143">
    <property type="entry name" value="Arylsulfate_ST"/>
</dbReference>
<accession>A0AAV9PDC1</accession>
<dbReference type="EMBL" id="JAVRRT010000007">
    <property type="protein sequence ID" value="KAK5170237.1"/>
    <property type="molecule type" value="Genomic_DNA"/>
</dbReference>
<name>A0AAV9PDC1_9PEZI</name>
<keyword evidence="2" id="KW-0472">Membrane</keyword>
<dbReference type="InterPro" id="IPR011047">
    <property type="entry name" value="Quinoprotein_ADH-like_sf"/>
</dbReference>
<feature type="region of interest" description="Disordered" evidence="1">
    <location>
        <begin position="600"/>
        <end position="643"/>
    </location>
</feature>
<dbReference type="RefSeq" id="XP_064659435.1">
    <property type="nucleotide sequence ID" value="XM_064802074.1"/>
</dbReference>
<evidence type="ECO:0000256" key="3">
    <source>
        <dbReference type="SAM" id="SignalP"/>
    </source>
</evidence>
<evidence type="ECO:0008006" key="6">
    <source>
        <dbReference type="Google" id="ProtNLM"/>
    </source>
</evidence>
<feature type="signal peptide" evidence="3">
    <location>
        <begin position="1"/>
        <end position="23"/>
    </location>
</feature>
<feature type="transmembrane region" description="Helical" evidence="2">
    <location>
        <begin position="549"/>
        <end position="579"/>
    </location>
</feature>
<dbReference type="InterPro" id="IPR039535">
    <property type="entry name" value="ASST-like"/>
</dbReference>
<comment type="caution">
    <text evidence="4">The sequence shown here is derived from an EMBL/GenBank/DDBJ whole genome shotgun (WGS) entry which is preliminary data.</text>
</comment>
<evidence type="ECO:0000256" key="1">
    <source>
        <dbReference type="SAM" id="MobiDB-lite"/>
    </source>
</evidence>
<sequence>MLTRILPCFCVCLVVFCSNYALADPHTGNPSGQTRSKEDKRWEHRVVHLDESKHEEEFWTFVTRPDLDAPRWEVAVYDQEAVAPGYWFVAPYEEVDQKDGSEAWNAPHIYDQDGQLIWSGAPMFDGFSSFDFRVSEVRGKPMLTLLRPHYSYAAVLDETYTNIANVSIGLKDPELDEVGHNMHEFLTVENGTRALYLTRVPKHASKEYSAAIGYDGECHAQYDGFVELDTETWEQTFSWNSYGKIGLDESFVTKVPVDNRCSGGEWDFLHLNSIDKFPDGDYLVSGRRTNAVYKISAQDGSIIWRLGGRKSDFEMPFVFSGQHAAKIQGYNDTHTLISFLDNAFGPGTPQTTNDASRGLLLALDTKAMTVEVLQEFKHPDHKYAEGQGNLQFIPGTDHAWICWRDRAMHTEHAGDGSMIMEARFKAGVRNYRSFKLPWVGRPAQPPDVRSTAVQTIDNKITTIVSMSWNGATEVHSWKIFAANPSGTDLHLLKKVPRDGFETTAFIDGYVGYIVVKAMDASMSKIGEAAVFATVPTLQQLHEAQPASSWIGALLAHPIVAFIVGAIVSASACIGAYVALAHKKRTGLALPRNWKRRNTAFESLSEEDKDSSELDSFKKRSEFSPERSALLNGEGGDRGRGEED</sequence>
<feature type="compositionally biased region" description="Basic and acidic residues" evidence="1">
    <location>
        <begin position="634"/>
        <end position="643"/>
    </location>
</feature>
<keyword evidence="5" id="KW-1185">Reference proteome</keyword>
<proteinExistence type="predicted"/>
<keyword evidence="3" id="KW-0732">Signal</keyword>
<dbReference type="PANTHER" id="PTHR35340:SF8">
    <property type="entry name" value="ASST-DOMAIN-CONTAINING PROTEIN"/>
    <property type="match status" value="1"/>
</dbReference>
<feature type="compositionally biased region" description="Basic and acidic residues" evidence="1">
    <location>
        <begin position="610"/>
        <end position="624"/>
    </location>
</feature>
<reference evidence="4 5" key="1">
    <citation type="submission" date="2023-08" db="EMBL/GenBank/DDBJ databases">
        <title>Black Yeasts Isolated from many extreme environments.</title>
        <authorList>
            <person name="Coleine C."/>
            <person name="Stajich J.E."/>
            <person name="Selbmann L."/>
        </authorList>
    </citation>
    <scope>NUCLEOTIDE SEQUENCE [LARGE SCALE GENOMIC DNA]</scope>
    <source>
        <strain evidence="4 5">CCFEE 5935</strain>
    </source>
</reference>
<dbReference type="AlphaFoldDB" id="A0AAV9PDC1"/>
<evidence type="ECO:0000256" key="2">
    <source>
        <dbReference type="SAM" id="Phobius"/>
    </source>
</evidence>
<keyword evidence="2" id="KW-1133">Transmembrane helix</keyword>
<organism evidence="4 5">
    <name type="scientific">Saxophila tyrrhenica</name>
    <dbReference type="NCBI Taxonomy" id="1690608"/>
    <lineage>
        <taxon>Eukaryota</taxon>
        <taxon>Fungi</taxon>
        <taxon>Dikarya</taxon>
        <taxon>Ascomycota</taxon>
        <taxon>Pezizomycotina</taxon>
        <taxon>Dothideomycetes</taxon>
        <taxon>Dothideomycetidae</taxon>
        <taxon>Mycosphaerellales</taxon>
        <taxon>Extremaceae</taxon>
        <taxon>Saxophila</taxon>
    </lineage>
</organism>
<keyword evidence="2" id="KW-0812">Transmembrane</keyword>
<dbReference type="GeneID" id="89926167"/>
<protein>
    <recommendedName>
        <fullName evidence="6">ASST-domain-containing protein</fullName>
    </recommendedName>
</protein>
<evidence type="ECO:0000313" key="4">
    <source>
        <dbReference type="EMBL" id="KAK5170237.1"/>
    </source>
</evidence>
<dbReference type="Proteomes" id="UP001337655">
    <property type="component" value="Unassembled WGS sequence"/>
</dbReference>
<gene>
    <name evidence="4" type="ORF">LTR77_004823</name>
</gene>
<dbReference type="Pfam" id="PF14269">
    <property type="entry name" value="Arylsulfotran_2"/>
    <property type="match status" value="1"/>
</dbReference>
<evidence type="ECO:0000313" key="5">
    <source>
        <dbReference type="Proteomes" id="UP001337655"/>
    </source>
</evidence>
<dbReference type="SUPFAM" id="SSF50998">
    <property type="entry name" value="Quinoprotein alcohol dehydrogenase-like"/>
    <property type="match status" value="1"/>
</dbReference>
<feature type="chain" id="PRO_5044024163" description="ASST-domain-containing protein" evidence="3">
    <location>
        <begin position="24"/>
        <end position="643"/>
    </location>
</feature>
<dbReference type="PANTHER" id="PTHR35340">
    <property type="entry name" value="PQQ ENZYME REPEAT PROTEIN-RELATED"/>
    <property type="match status" value="1"/>
</dbReference>